<dbReference type="CDD" id="cd00118">
    <property type="entry name" value="LysM"/>
    <property type="match status" value="1"/>
</dbReference>
<dbReference type="EMBL" id="CDGJ01000090">
    <property type="protein sequence ID" value="CEJ08689.1"/>
    <property type="molecule type" value="Genomic_DNA"/>
</dbReference>
<evidence type="ECO:0000259" key="2">
    <source>
        <dbReference type="PROSITE" id="PS51782"/>
    </source>
</evidence>
<reference evidence="4" key="1">
    <citation type="submission" date="2014-11" db="EMBL/GenBank/DDBJ databases">
        <authorList>
            <person name="Hornung B.V."/>
        </authorList>
    </citation>
    <scope>NUCLEOTIDE SEQUENCE</scope>
    <source>
        <strain evidence="4">INE</strain>
    </source>
</reference>
<dbReference type="GO" id="GO:0016787">
    <property type="term" value="F:hydrolase activity"/>
    <property type="evidence" value="ECO:0007669"/>
    <property type="project" value="UniProtKB-KW"/>
</dbReference>
<dbReference type="EMBL" id="LR746496">
    <property type="protein sequence ID" value="CAA7599520.1"/>
    <property type="molecule type" value="Genomic_DNA"/>
</dbReference>
<evidence type="ECO:0000256" key="1">
    <source>
        <dbReference type="SAM" id="MobiDB-lite"/>
    </source>
</evidence>
<feature type="domain" description="LysM" evidence="2">
    <location>
        <begin position="30"/>
        <end position="74"/>
    </location>
</feature>
<dbReference type="InterPro" id="IPR036779">
    <property type="entry name" value="LysM_dom_sf"/>
</dbReference>
<dbReference type="Pfam" id="PF07486">
    <property type="entry name" value="Hydrolase_2"/>
    <property type="match status" value="1"/>
</dbReference>
<dbReference type="InterPro" id="IPR042047">
    <property type="entry name" value="SleB_dom1"/>
</dbReference>
<protein>
    <submittedName>
        <fullName evidence="3">Cell Wall Hydrolase</fullName>
        <ecNumber evidence="3">3.-.-.-</ecNumber>
    </submittedName>
    <submittedName>
        <fullName evidence="4">LysM domain protein</fullName>
    </submittedName>
</protein>
<accession>A0A8S0X2V3</accession>
<dbReference type="Proteomes" id="UP001071230">
    <property type="component" value="Unassembled WGS sequence"/>
</dbReference>
<dbReference type="Proteomes" id="UP000836597">
    <property type="component" value="Chromosome"/>
</dbReference>
<evidence type="ECO:0000313" key="4">
    <source>
        <dbReference type="EMBL" id="CEJ08689.1"/>
    </source>
</evidence>
<dbReference type="EC" id="3.-.-.-" evidence="3"/>
<feature type="region of interest" description="Disordered" evidence="1">
    <location>
        <begin position="1"/>
        <end position="27"/>
    </location>
</feature>
<dbReference type="InterPro" id="IPR018392">
    <property type="entry name" value="LysM"/>
</dbReference>
<dbReference type="RefSeq" id="WP_240983318.1">
    <property type="nucleotide sequence ID" value="NZ_CDGJ01000090.1"/>
</dbReference>
<reference evidence="3" key="2">
    <citation type="submission" date="2020-01" db="EMBL/GenBank/DDBJ databases">
        <authorList>
            <person name="Hornung B."/>
        </authorList>
    </citation>
    <scope>NUCLEOTIDE SEQUENCE</scope>
    <source>
        <strain evidence="3">PacBioINE</strain>
    </source>
</reference>
<dbReference type="SUPFAM" id="SSF54106">
    <property type="entry name" value="LysM domain"/>
    <property type="match status" value="1"/>
</dbReference>
<dbReference type="Pfam" id="PF01476">
    <property type="entry name" value="LysM"/>
    <property type="match status" value="1"/>
</dbReference>
<dbReference type="PROSITE" id="PS51782">
    <property type="entry name" value="LYSM"/>
    <property type="match status" value="1"/>
</dbReference>
<dbReference type="Gene3D" id="1.10.10.2520">
    <property type="entry name" value="Cell wall hydrolase SleB, domain 1"/>
    <property type="match status" value="1"/>
</dbReference>
<sequence length="296" mass="31101">MPPQGEKANGNCPAGTGPVPLKLGSSSPVHRVTVGRGETIWSLAREYGTTVKEMDALNGLCEPSEIEAGQTLWVPVYSESFDPSVGKVQVVNVWMTDKAESAKATAAASIAQGVVTAGIAAKGKDQRRAAAGNSGKEQVSGPGPRQPGVTSGSGGAINLLTLTAESSIPVSRGEDEPTYSQSDVDLLARVIYAEARGEDFEGQVAVGAVVLNRLKDPHFPKTIRGVIFQPGAFTSVADHQILLKPDAMAYKAAEAALAGEDPTHGALYYYNPRLATDHWIKSRPVVTQIGNHVFSI</sequence>
<dbReference type="Gene3D" id="3.10.350.10">
    <property type="entry name" value="LysM domain"/>
    <property type="match status" value="1"/>
</dbReference>
<keyword evidence="5" id="KW-1185">Reference proteome</keyword>
<name>A0A8S0X2V3_9FIRM</name>
<evidence type="ECO:0000313" key="5">
    <source>
        <dbReference type="Proteomes" id="UP001071230"/>
    </source>
</evidence>
<keyword evidence="3" id="KW-0378">Hydrolase</keyword>
<dbReference type="SMART" id="SM00257">
    <property type="entry name" value="LysM"/>
    <property type="match status" value="1"/>
</dbReference>
<dbReference type="Gene3D" id="6.20.240.60">
    <property type="match status" value="1"/>
</dbReference>
<dbReference type="AlphaFoldDB" id="A0A8S0X2V3"/>
<proteinExistence type="predicted"/>
<evidence type="ECO:0000313" key="3">
    <source>
        <dbReference type="EMBL" id="CAA7599520.1"/>
    </source>
</evidence>
<gene>
    <name evidence="3" type="ORF">DEACI_0146</name>
    <name evidence="4" type="ORF">DEACI_3168</name>
</gene>
<dbReference type="KEGG" id="aacx:DEACI_0146"/>
<dbReference type="InterPro" id="IPR011105">
    <property type="entry name" value="Cell_wall_hydrolase_SleB"/>
</dbReference>
<feature type="region of interest" description="Disordered" evidence="1">
    <location>
        <begin position="125"/>
        <end position="154"/>
    </location>
</feature>
<organism evidence="3">
    <name type="scientific">Acididesulfobacillus acetoxydans</name>
    <dbReference type="NCBI Taxonomy" id="1561005"/>
    <lineage>
        <taxon>Bacteria</taxon>
        <taxon>Bacillati</taxon>
        <taxon>Bacillota</taxon>
        <taxon>Clostridia</taxon>
        <taxon>Eubacteriales</taxon>
        <taxon>Peptococcaceae</taxon>
        <taxon>Acididesulfobacillus</taxon>
    </lineage>
</organism>